<name>A0A5M9JWU1_MONFR</name>
<comment type="caution">
    <text evidence="3">The sequence shown here is derived from an EMBL/GenBank/DDBJ whole genome shotgun (WGS) entry which is preliminary data.</text>
</comment>
<feature type="domain" description="Myb-like DNA-binding" evidence="2">
    <location>
        <begin position="6"/>
        <end position="50"/>
    </location>
</feature>
<dbReference type="VEuPathDB" id="FungiDB:MFRU_003g04250"/>
<keyword evidence="4" id="KW-1185">Reference proteome</keyword>
<reference evidence="3 4" key="1">
    <citation type="submission" date="2019-06" db="EMBL/GenBank/DDBJ databases">
        <title>Genome Sequence of the Brown Rot Fungal Pathogen Monilinia fructicola.</title>
        <authorList>
            <person name="De Miccolis Angelini R.M."/>
            <person name="Landi L."/>
            <person name="Abate D."/>
            <person name="Pollastro S."/>
            <person name="Romanazzi G."/>
            <person name="Faretra F."/>
        </authorList>
    </citation>
    <scope>NUCLEOTIDE SEQUENCE [LARGE SCALE GENOMIC DNA]</scope>
    <source>
        <strain evidence="3 4">Mfrc123</strain>
    </source>
</reference>
<evidence type="ECO:0000313" key="4">
    <source>
        <dbReference type="Proteomes" id="UP000322873"/>
    </source>
</evidence>
<sequence length="203" mass="22727">MSADAEKQKLMASILSQVNIGHIDWDRVAKDLNTPTANAARVRWQRFRKTLPTFDNGPNGDSYHGTSSPPVTPKKTHPPSKIKAVNRRPAKKQKRSRPRSESDEEDDELQLDIYDKEESKYAPMERPVRSLPRRKAKSKSPIKEAITSEEGEEDDNEINVGMKCEDPDEDNICCAGTQETHTTINGGRAFVDSGSDFDGSLDE</sequence>
<proteinExistence type="predicted"/>
<evidence type="ECO:0000256" key="1">
    <source>
        <dbReference type="SAM" id="MobiDB-lite"/>
    </source>
</evidence>
<dbReference type="Proteomes" id="UP000322873">
    <property type="component" value="Unassembled WGS sequence"/>
</dbReference>
<accession>A0A5M9JWU1</accession>
<evidence type="ECO:0000313" key="3">
    <source>
        <dbReference type="EMBL" id="KAA8572346.1"/>
    </source>
</evidence>
<evidence type="ECO:0000259" key="2">
    <source>
        <dbReference type="Pfam" id="PF22980"/>
    </source>
</evidence>
<dbReference type="AlphaFoldDB" id="A0A5M9JWU1"/>
<organism evidence="3 4">
    <name type="scientific">Monilinia fructicola</name>
    <name type="common">Brown rot fungus</name>
    <name type="synonym">Ciboria fructicola</name>
    <dbReference type="NCBI Taxonomy" id="38448"/>
    <lineage>
        <taxon>Eukaryota</taxon>
        <taxon>Fungi</taxon>
        <taxon>Dikarya</taxon>
        <taxon>Ascomycota</taxon>
        <taxon>Pezizomycotina</taxon>
        <taxon>Leotiomycetes</taxon>
        <taxon>Helotiales</taxon>
        <taxon>Sclerotiniaceae</taxon>
        <taxon>Monilinia</taxon>
    </lineage>
</organism>
<dbReference type="OrthoDB" id="5353914at2759"/>
<protein>
    <recommendedName>
        <fullName evidence="2">Myb-like DNA-binding domain-containing protein</fullName>
    </recommendedName>
</protein>
<feature type="compositionally biased region" description="Basic residues" evidence="1">
    <location>
        <begin position="131"/>
        <end position="140"/>
    </location>
</feature>
<feature type="region of interest" description="Disordered" evidence="1">
    <location>
        <begin position="51"/>
        <end position="164"/>
    </location>
</feature>
<dbReference type="InterPro" id="IPR054505">
    <property type="entry name" value="Myb_DNA-bind_8"/>
</dbReference>
<dbReference type="EMBL" id="VICG01000004">
    <property type="protein sequence ID" value="KAA8572346.1"/>
    <property type="molecule type" value="Genomic_DNA"/>
</dbReference>
<dbReference type="Pfam" id="PF22980">
    <property type="entry name" value="Myb_DNA-bind_8"/>
    <property type="match status" value="1"/>
</dbReference>
<feature type="compositionally biased region" description="Basic residues" evidence="1">
    <location>
        <begin position="74"/>
        <end position="97"/>
    </location>
</feature>
<feature type="compositionally biased region" description="Acidic residues" evidence="1">
    <location>
        <begin position="147"/>
        <end position="157"/>
    </location>
</feature>
<gene>
    <name evidence="3" type="ORF">EYC84_002969</name>
</gene>